<dbReference type="EMBL" id="RKHO01000001">
    <property type="protein sequence ID" value="ROR92693.1"/>
    <property type="molecule type" value="Genomic_DNA"/>
</dbReference>
<dbReference type="RefSeq" id="WP_170169871.1">
    <property type="nucleotide sequence ID" value="NZ_RKHO01000001.1"/>
</dbReference>
<dbReference type="PANTHER" id="PTHR43047:SF72">
    <property type="entry name" value="OSMOSENSING HISTIDINE PROTEIN KINASE SLN1"/>
    <property type="match status" value="1"/>
</dbReference>
<evidence type="ECO:0000256" key="4">
    <source>
        <dbReference type="ARBA" id="ARBA00022679"/>
    </source>
</evidence>
<dbReference type="PANTHER" id="PTHR43047">
    <property type="entry name" value="TWO-COMPONENT HISTIDINE PROTEIN KINASE"/>
    <property type="match status" value="1"/>
</dbReference>
<feature type="region of interest" description="Disordered" evidence="6">
    <location>
        <begin position="1"/>
        <end position="59"/>
    </location>
</feature>
<dbReference type="Pfam" id="PF00512">
    <property type="entry name" value="HisKA"/>
    <property type="match status" value="1"/>
</dbReference>
<dbReference type="Proteomes" id="UP000281738">
    <property type="component" value="Unassembled WGS sequence"/>
</dbReference>
<dbReference type="GO" id="GO:0000155">
    <property type="term" value="F:phosphorelay sensor kinase activity"/>
    <property type="evidence" value="ECO:0007669"/>
    <property type="project" value="InterPro"/>
</dbReference>
<keyword evidence="5" id="KW-0418">Kinase</keyword>
<evidence type="ECO:0000256" key="3">
    <source>
        <dbReference type="ARBA" id="ARBA00012438"/>
    </source>
</evidence>
<comment type="caution">
    <text evidence="8">The sequence shown here is derived from an EMBL/GenBank/DDBJ whole genome shotgun (WGS) entry which is preliminary data.</text>
</comment>
<evidence type="ECO:0000256" key="1">
    <source>
        <dbReference type="ARBA" id="ARBA00000085"/>
    </source>
</evidence>
<evidence type="ECO:0000259" key="7">
    <source>
        <dbReference type="SMART" id="SM00388"/>
    </source>
</evidence>
<evidence type="ECO:0000313" key="9">
    <source>
        <dbReference type="Proteomes" id="UP000281738"/>
    </source>
</evidence>
<dbReference type="InterPro" id="IPR003661">
    <property type="entry name" value="HisK_dim/P_dom"/>
</dbReference>
<dbReference type="GO" id="GO:0009927">
    <property type="term" value="F:histidine phosphotransfer kinase activity"/>
    <property type="evidence" value="ECO:0007669"/>
    <property type="project" value="TreeGrafter"/>
</dbReference>
<feature type="domain" description="Signal transduction histidine kinase dimerisation/phosphoacceptor" evidence="7">
    <location>
        <begin position="80"/>
        <end position="148"/>
    </location>
</feature>
<keyword evidence="9" id="KW-1185">Reference proteome</keyword>
<evidence type="ECO:0000256" key="5">
    <source>
        <dbReference type="ARBA" id="ARBA00022777"/>
    </source>
</evidence>
<dbReference type="Gene3D" id="1.10.287.130">
    <property type="match status" value="1"/>
</dbReference>
<comment type="subcellular location">
    <subcellularLocation>
        <location evidence="2">Cell membrane</location>
    </subcellularLocation>
</comment>
<evidence type="ECO:0000313" key="8">
    <source>
        <dbReference type="EMBL" id="ROR92693.1"/>
    </source>
</evidence>
<dbReference type="InterPro" id="IPR036097">
    <property type="entry name" value="HisK_dim/P_sf"/>
</dbReference>
<organism evidence="8 9">
    <name type="scientific">Nocardioides aurantiacus</name>
    <dbReference type="NCBI Taxonomy" id="86796"/>
    <lineage>
        <taxon>Bacteria</taxon>
        <taxon>Bacillati</taxon>
        <taxon>Actinomycetota</taxon>
        <taxon>Actinomycetes</taxon>
        <taxon>Propionibacteriales</taxon>
        <taxon>Nocardioidaceae</taxon>
        <taxon>Nocardioides</taxon>
    </lineage>
</organism>
<comment type="catalytic activity">
    <reaction evidence="1">
        <text>ATP + protein L-histidine = ADP + protein N-phospho-L-histidine.</text>
        <dbReference type="EC" id="2.7.13.3"/>
    </reaction>
</comment>
<dbReference type="EC" id="2.7.13.3" evidence="3"/>
<evidence type="ECO:0000256" key="6">
    <source>
        <dbReference type="SAM" id="MobiDB-lite"/>
    </source>
</evidence>
<sequence>MTAPRAGTDVLRPRPRRRTSGPAGRPPRSGPRRTPGGVHGATGPALGTHRSLGRRRAGRPVVHPVPAYVVASRLPRTPETRSRVLAAVDHELRTPLTAVIGYVELLLDGEAGRLGEDQALMLQRIDANAERLLTVVGTLLDGARDGLQRGELVDLASAVVEALGGADALCARMPAQPGTTGPCLG</sequence>
<dbReference type="SUPFAM" id="SSF47384">
    <property type="entry name" value="Homodimeric domain of signal transducing histidine kinase"/>
    <property type="match status" value="1"/>
</dbReference>
<name>A0A3N2CZ03_9ACTN</name>
<accession>A0A3N2CZ03</accession>
<reference evidence="8 9" key="1">
    <citation type="submission" date="2018-11" db="EMBL/GenBank/DDBJ databases">
        <title>Sequencing the genomes of 1000 actinobacteria strains.</title>
        <authorList>
            <person name="Klenk H.-P."/>
        </authorList>
    </citation>
    <scope>NUCLEOTIDE SEQUENCE [LARGE SCALE GENOMIC DNA]</scope>
    <source>
        <strain evidence="8 9">DSM 12652</strain>
    </source>
</reference>
<gene>
    <name evidence="8" type="ORF">EDD33_3591</name>
</gene>
<dbReference type="AlphaFoldDB" id="A0A3N2CZ03"/>
<dbReference type="GO" id="GO:0005886">
    <property type="term" value="C:plasma membrane"/>
    <property type="evidence" value="ECO:0007669"/>
    <property type="project" value="UniProtKB-SubCell"/>
</dbReference>
<keyword evidence="4" id="KW-0808">Transferase</keyword>
<dbReference type="SMART" id="SM00388">
    <property type="entry name" value="HisKA"/>
    <property type="match status" value="1"/>
</dbReference>
<protein>
    <recommendedName>
        <fullName evidence="3">histidine kinase</fullName>
        <ecNumber evidence="3">2.7.13.3</ecNumber>
    </recommendedName>
</protein>
<proteinExistence type="predicted"/>
<dbReference type="CDD" id="cd00082">
    <property type="entry name" value="HisKA"/>
    <property type="match status" value="1"/>
</dbReference>
<evidence type="ECO:0000256" key="2">
    <source>
        <dbReference type="ARBA" id="ARBA00004236"/>
    </source>
</evidence>